<dbReference type="NCBIfam" id="NF003555">
    <property type="entry name" value="PRK05218.1"/>
    <property type="match status" value="1"/>
</dbReference>
<dbReference type="SMR" id="A2EYI9"/>
<accession>A2EYI9</accession>
<dbReference type="SMART" id="SM00387">
    <property type="entry name" value="HATPase_c"/>
    <property type="match status" value="1"/>
</dbReference>
<dbReference type="Gene3D" id="1.20.120.790">
    <property type="entry name" value="Heat shock protein 90, C-terminal domain"/>
    <property type="match status" value="1"/>
</dbReference>
<dbReference type="HAMAP" id="MF_00505">
    <property type="entry name" value="HSP90"/>
    <property type="match status" value="1"/>
</dbReference>
<keyword evidence="2 5" id="KW-0547">Nucleotide-binding</keyword>
<dbReference type="GO" id="GO:0006457">
    <property type="term" value="P:protein folding"/>
    <property type="evidence" value="ECO:0000318"/>
    <property type="project" value="GO_Central"/>
</dbReference>
<evidence type="ECO:0000256" key="4">
    <source>
        <dbReference type="ARBA" id="ARBA00023186"/>
    </source>
</evidence>
<evidence type="ECO:0000256" key="6">
    <source>
        <dbReference type="SAM" id="MobiDB-lite"/>
    </source>
</evidence>
<proteinExistence type="inferred from homology"/>
<dbReference type="Pfam" id="PF13589">
    <property type="entry name" value="HATPase_c_3"/>
    <property type="match status" value="1"/>
</dbReference>
<dbReference type="InterPro" id="IPR037196">
    <property type="entry name" value="HSP90_C"/>
</dbReference>
<feature type="binding site" evidence="5">
    <location>
        <position position="220"/>
    </location>
    <ligand>
        <name>ATP</name>
        <dbReference type="ChEBI" id="CHEBI:30616"/>
    </ligand>
</feature>
<feature type="binding site" evidence="5">
    <location>
        <position position="431"/>
    </location>
    <ligand>
        <name>ATP</name>
        <dbReference type="ChEBI" id="CHEBI:30616"/>
    </ligand>
</feature>
<reference evidence="8" key="1">
    <citation type="submission" date="2006-10" db="EMBL/GenBank/DDBJ databases">
        <authorList>
            <person name="Amadeo P."/>
            <person name="Zhao Q."/>
            <person name="Wortman J."/>
            <person name="Fraser-Liggett C."/>
            <person name="Carlton J."/>
        </authorList>
    </citation>
    <scope>NUCLEOTIDE SEQUENCE</scope>
    <source>
        <strain evidence="8">G3</strain>
    </source>
</reference>
<evidence type="ECO:0000313" key="8">
    <source>
        <dbReference type="EMBL" id="EAY02265.1"/>
    </source>
</evidence>
<dbReference type="InterPro" id="IPR001404">
    <property type="entry name" value="Hsp90_fam"/>
</dbReference>
<keyword evidence="9" id="KW-1185">Reference proteome</keyword>
<dbReference type="CDD" id="cd16927">
    <property type="entry name" value="HATPase_Hsp90-like"/>
    <property type="match status" value="1"/>
</dbReference>
<dbReference type="RefSeq" id="XP_001314582.1">
    <property type="nucleotide sequence ID" value="XM_001314553.1"/>
</dbReference>
<dbReference type="GO" id="GO:0140662">
    <property type="term" value="F:ATP-dependent protein folding chaperone"/>
    <property type="evidence" value="ECO:0007669"/>
    <property type="project" value="InterPro"/>
</dbReference>
<feature type="binding site" evidence="5">
    <location>
        <begin position="148"/>
        <end position="149"/>
    </location>
    <ligand>
        <name>ATP</name>
        <dbReference type="ChEBI" id="CHEBI:30616"/>
    </ligand>
</feature>
<dbReference type="eggNOG" id="KOG0020">
    <property type="taxonomic scope" value="Eukaryota"/>
</dbReference>
<dbReference type="InParanoid" id="A2EYI9"/>
<feature type="binding site" evidence="5">
    <location>
        <position position="141"/>
    </location>
    <ligand>
        <name>ATP</name>
        <dbReference type="ChEBI" id="CHEBI:30616"/>
    </ligand>
</feature>
<feature type="region of interest" description="Disordered" evidence="6">
    <location>
        <begin position="754"/>
        <end position="781"/>
    </location>
</feature>
<dbReference type="GO" id="GO:0016887">
    <property type="term" value="F:ATP hydrolysis activity"/>
    <property type="evidence" value="ECO:0000318"/>
    <property type="project" value="GO_Central"/>
</dbReference>
<dbReference type="PANTHER" id="PTHR11528">
    <property type="entry name" value="HEAT SHOCK PROTEIN 90 FAMILY MEMBER"/>
    <property type="match status" value="1"/>
</dbReference>
<dbReference type="VEuPathDB" id="TrichDB:TVAGG3_0586130"/>
<dbReference type="EMBL" id="DS113541">
    <property type="protein sequence ID" value="EAY02265.1"/>
    <property type="molecule type" value="Genomic_DNA"/>
</dbReference>
<dbReference type="STRING" id="5722.A2EYI9"/>
<dbReference type="InterPro" id="IPR036890">
    <property type="entry name" value="HATPase_C_sf"/>
</dbReference>
<comment type="similarity">
    <text evidence="1">Belongs to the heat shock protein 90 family.</text>
</comment>
<dbReference type="GO" id="GO:0005524">
    <property type="term" value="F:ATP binding"/>
    <property type="evidence" value="ECO:0000318"/>
    <property type="project" value="GO_Central"/>
</dbReference>
<feature type="domain" description="Histidine kinase/HSP90-like ATPase" evidence="7">
    <location>
        <begin position="74"/>
        <end position="230"/>
    </location>
</feature>
<dbReference type="PRINTS" id="PR00775">
    <property type="entry name" value="HEATSHOCK90"/>
</dbReference>
<feature type="binding site" evidence="5">
    <location>
        <position position="133"/>
    </location>
    <ligand>
        <name>ATP</name>
        <dbReference type="ChEBI" id="CHEBI:30616"/>
    </ligand>
</feature>
<feature type="binding site" evidence="5">
    <location>
        <position position="81"/>
    </location>
    <ligand>
        <name>ATP</name>
        <dbReference type="ChEBI" id="CHEBI:30616"/>
    </ligand>
</feature>
<dbReference type="Pfam" id="PF00183">
    <property type="entry name" value="HSP90"/>
    <property type="match status" value="1"/>
</dbReference>
<dbReference type="SUPFAM" id="SSF54211">
    <property type="entry name" value="Ribosomal protein S5 domain 2-like"/>
    <property type="match status" value="1"/>
</dbReference>
<dbReference type="KEGG" id="tva:4760101"/>
<feature type="binding site" evidence="5">
    <location>
        <position position="128"/>
    </location>
    <ligand>
        <name>ATP</name>
        <dbReference type="ChEBI" id="CHEBI:30616"/>
    </ligand>
</feature>
<dbReference type="InterPro" id="IPR019805">
    <property type="entry name" value="Heat_shock_protein_90_CS"/>
</dbReference>
<keyword evidence="3 5" id="KW-0067">ATP-binding</keyword>
<feature type="binding site" evidence="5">
    <location>
        <position position="85"/>
    </location>
    <ligand>
        <name>ATP</name>
        <dbReference type="ChEBI" id="CHEBI:30616"/>
    </ligand>
</feature>
<keyword evidence="4" id="KW-0143">Chaperone</keyword>
<dbReference type="InterPro" id="IPR020575">
    <property type="entry name" value="Hsp90_N"/>
</dbReference>
<dbReference type="OrthoDB" id="5426351at2759"/>
<dbReference type="Proteomes" id="UP000001542">
    <property type="component" value="Unassembled WGS sequence"/>
</dbReference>
<dbReference type="InterPro" id="IPR020568">
    <property type="entry name" value="Ribosomal_Su5_D2-typ_SF"/>
</dbReference>
<dbReference type="PROSITE" id="PS00298">
    <property type="entry name" value="HSP90"/>
    <property type="match status" value="1"/>
</dbReference>
<dbReference type="SUPFAM" id="SSF110942">
    <property type="entry name" value="HSP90 C-terminal domain"/>
    <property type="match status" value="1"/>
</dbReference>
<sequence>MFQVIFFAKASLSAAPGLPKNKNVQFIDEGLRGRVEHNFSPDQMKSIENKAEKHEFETEISKLMNILIDSLYENKDIFLREVISNANDALDKIRFQAIKDHKALDQGNRELQILIDVNEDDRTITVTDTGIGMTKRDLIENLGRIARSGTSEFKKMIQSGDTSLIGQFGVGFYSTFLVADKVTVISKHNDDPKQWIWTSDSSAQYTIAEDPRGVTLGRGTQIIMHIKEKDYQYLNRDRLIAIARHYSMFVDFPIKIWQYHEEKICTDEIPEAESSETTEDDIFDSQDTVKDEDSDEEIVTIATPEDRASPKKIVWEWEQINNRQPIWMRDRNDISELEYNEFYKGAFKDTKNPMFKIHTCEEGRITFNALLYIPSTAPSSDKMMQHTTRNVKLYVKRVLVSDEWNDELLPDYLHFIKGVIDSSDLSLNVDRDHLSKEGTLTLIKRRITNKIISELQHSFQFEPGLYFQFYKQYSAALKYGVIQDQKNKNSLAKLLLFYTSYSPNSMVTLDEYVSRMKTGQDKIYFIGSANRESAAVSPYLESLYSRGIEVIFAIEPIDLYCLERMDTFDGYKFENPETQNDKGSLTKDLMACNLTQREWSVIQRWFKKVLGDKIEKVSLSSRLKSTPAICTATNWGYTASHERLIRAQTVYDQKLTDNLQMNKKILEMNPEHPTIIELFDRIKNNEKDPQLVEDAKLIFETGLLAGGFTIDGVLNYTLNVFKMLGRSNGIEQKVKEFEEANKVYYTTMEDEFKATTNIPKRQKPKKADKKRETKPENVNEP</sequence>
<dbReference type="SUPFAM" id="SSF55874">
    <property type="entry name" value="ATPase domain of HSP90 chaperone/DNA topoisomerase II/histidine kinase"/>
    <property type="match status" value="1"/>
</dbReference>
<evidence type="ECO:0000256" key="5">
    <source>
        <dbReference type="PIRSR" id="PIRSR002583-1"/>
    </source>
</evidence>
<dbReference type="Gene3D" id="3.30.565.10">
    <property type="entry name" value="Histidine kinase-like ATPase, C-terminal domain"/>
    <property type="match status" value="1"/>
</dbReference>
<gene>
    <name evidence="8" type="ORF">TVAG_030810</name>
</gene>
<dbReference type="FunFam" id="3.30.230.80:FF:000013">
    <property type="entry name" value="Heat shock protein Hsp90"/>
    <property type="match status" value="1"/>
</dbReference>
<evidence type="ECO:0000313" key="9">
    <source>
        <dbReference type="Proteomes" id="UP000001542"/>
    </source>
</evidence>
<evidence type="ECO:0000256" key="2">
    <source>
        <dbReference type="ARBA" id="ARBA00022741"/>
    </source>
</evidence>
<dbReference type="InterPro" id="IPR003594">
    <property type="entry name" value="HATPase_dom"/>
</dbReference>
<dbReference type="PIRSF" id="PIRSF002583">
    <property type="entry name" value="Hsp90"/>
    <property type="match status" value="1"/>
</dbReference>
<dbReference type="GO" id="GO:0051082">
    <property type="term" value="F:unfolded protein binding"/>
    <property type="evidence" value="ECO:0000318"/>
    <property type="project" value="GO_Central"/>
</dbReference>
<feature type="binding site" evidence="5">
    <location>
        <begin position="167"/>
        <end position="172"/>
    </location>
    <ligand>
        <name>ATP</name>
        <dbReference type="ChEBI" id="CHEBI:30616"/>
    </ligand>
</feature>
<evidence type="ECO:0000256" key="3">
    <source>
        <dbReference type="ARBA" id="ARBA00022840"/>
    </source>
</evidence>
<evidence type="ECO:0000259" key="7">
    <source>
        <dbReference type="SMART" id="SM00387"/>
    </source>
</evidence>
<reference evidence="8" key="2">
    <citation type="journal article" date="2007" name="Science">
        <title>Draft genome sequence of the sexually transmitted pathogen Trichomonas vaginalis.</title>
        <authorList>
            <person name="Carlton J.M."/>
            <person name="Hirt R.P."/>
            <person name="Silva J.C."/>
            <person name="Delcher A.L."/>
            <person name="Schatz M."/>
            <person name="Zhao Q."/>
            <person name="Wortman J.R."/>
            <person name="Bidwell S.L."/>
            <person name="Alsmark U.C.M."/>
            <person name="Besteiro S."/>
            <person name="Sicheritz-Ponten T."/>
            <person name="Noel C.J."/>
            <person name="Dacks J.B."/>
            <person name="Foster P.G."/>
            <person name="Simillion C."/>
            <person name="Van de Peer Y."/>
            <person name="Miranda-Saavedra D."/>
            <person name="Barton G.J."/>
            <person name="Westrop G.D."/>
            <person name="Mueller S."/>
            <person name="Dessi D."/>
            <person name="Fiori P.L."/>
            <person name="Ren Q."/>
            <person name="Paulsen I."/>
            <person name="Zhang H."/>
            <person name="Bastida-Corcuera F.D."/>
            <person name="Simoes-Barbosa A."/>
            <person name="Brown M.T."/>
            <person name="Hayes R.D."/>
            <person name="Mukherjee M."/>
            <person name="Okumura C.Y."/>
            <person name="Schneider R."/>
            <person name="Smith A.J."/>
            <person name="Vanacova S."/>
            <person name="Villalvazo M."/>
            <person name="Haas B.J."/>
            <person name="Pertea M."/>
            <person name="Feldblyum T.V."/>
            <person name="Utterback T.R."/>
            <person name="Shu C.L."/>
            <person name="Osoegawa K."/>
            <person name="de Jong P.J."/>
            <person name="Hrdy I."/>
            <person name="Horvathova L."/>
            <person name="Zubacova Z."/>
            <person name="Dolezal P."/>
            <person name="Malik S.B."/>
            <person name="Logsdon J.M. Jr."/>
            <person name="Henze K."/>
            <person name="Gupta A."/>
            <person name="Wang C.C."/>
            <person name="Dunne R.L."/>
            <person name="Upcroft J.A."/>
            <person name="Upcroft P."/>
            <person name="White O."/>
            <person name="Salzberg S.L."/>
            <person name="Tang P."/>
            <person name="Chiu C.-H."/>
            <person name="Lee Y.-S."/>
            <person name="Embley T.M."/>
            <person name="Coombs G.H."/>
            <person name="Mottram J.C."/>
            <person name="Tachezy J."/>
            <person name="Fraser-Liggett C.M."/>
            <person name="Johnson P.J."/>
        </authorList>
    </citation>
    <scope>NUCLEOTIDE SEQUENCE [LARGE SCALE GENOMIC DNA]</scope>
    <source>
        <strain evidence="8">G3</strain>
    </source>
</reference>
<evidence type="ECO:0000256" key="1">
    <source>
        <dbReference type="ARBA" id="ARBA00008239"/>
    </source>
</evidence>
<dbReference type="Gene3D" id="3.40.50.11260">
    <property type="match status" value="1"/>
</dbReference>
<dbReference type="AlphaFoldDB" id="A2EYI9"/>
<dbReference type="Gene3D" id="3.30.230.80">
    <property type="match status" value="1"/>
</dbReference>
<feature type="compositionally biased region" description="Basic and acidic residues" evidence="6">
    <location>
        <begin position="769"/>
        <end position="781"/>
    </location>
</feature>
<dbReference type="VEuPathDB" id="TrichDB:TVAG_030810"/>
<protein>
    <submittedName>
        <fullName evidence="8">Hsp90 protein</fullName>
    </submittedName>
</protein>
<dbReference type="FunFam" id="3.30.565.10:FF:000005">
    <property type="entry name" value="Heat shock protein 90"/>
    <property type="match status" value="1"/>
</dbReference>
<dbReference type="OMA" id="KHEFETE"/>
<name>A2EYI9_TRIV3</name>
<organism evidence="8 9">
    <name type="scientific">Trichomonas vaginalis (strain ATCC PRA-98 / G3)</name>
    <dbReference type="NCBI Taxonomy" id="412133"/>
    <lineage>
        <taxon>Eukaryota</taxon>
        <taxon>Metamonada</taxon>
        <taxon>Parabasalia</taxon>
        <taxon>Trichomonadida</taxon>
        <taxon>Trichomonadidae</taxon>
        <taxon>Trichomonas</taxon>
    </lineage>
</organism>